<evidence type="ECO:0000259" key="7">
    <source>
        <dbReference type="Pfam" id="PF03553"/>
    </source>
</evidence>
<feature type="transmembrane region" description="Helical" evidence="6">
    <location>
        <begin position="340"/>
        <end position="359"/>
    </location>
</feature>
<feature type="transmembrane region" description="Helical" evidence="6">
    <location>
        <begin position="187"/>
        <end position="212"/>
    </location>
</feature>
<dbReference type="AlphaFoldDB" id="A0A1E3G0Z2"/>
<evidence type="ECO:0000256" key="6">
    <source>
        <dbReference type="SAM" id="Phobius"/>
    </source>
</evidence>
<comment type="subcellular location">
    <subcellularLocation>
        <location evidence="1">Cell membrane</location>
        <topology evidence="1">Multi-pass membrane protein</topology>
    </subcellularLocation>
</comment>
<reference evidence="9" key="1">
    <citation type="submission" date="2016-04" db="EMBL/GenBank/DDBJ databases">
        <title>The genome sequence project of a novel Fervidobacterium isolate from a hot spring in Thailand.</title>
        <authorList>
            <person name="Gonzalez J.M."/>
            <person name="Cuecas A."/>
            <person name="Kanoksilapatham W."/>
        </authorList>
    </citation>
    <scope>NUCLEOTIDE SEQUENCE [LARGE SCALE GENOMIC DNA]</scope>
    <source>
        <strain evidence="9">FC2004</strain>
    </source>
</reference>
<keyword evidence="5 6" id="KW-0472">Membrane</keyword>
<feature type="transmembrane region" description="Helical" evidence="6">
    <location>
        <begin position="437"/>
        <end position="455"/>
    </location>
</feature>
<feature type="transmembrane region" description="Helical" evidence="6">
    <location>
        <begin position="68"/>
        <end position="91"/>
    </location>
</feature>
<feature type="domain" description="Na+/H+ antiporter NhaC-like C-terminal" evidence="7">
    <location>
        <begin position="156"/>
        <end position="504"/>
    </location>
</feature>
<evidence type="ECO:0000256" key="4">
    <source>
        <dbReference type="ARBA" id="ARBA00022989"/>
    </source>
</evidence>
<evidence type="ECO:0000313" key="8">
    <source>
        <dbReference type="EMBL" id="ODN29919.1"/>
    </source>
</evidence>
<keyword evidence="4 6" id="KW-1133">Transmembrane helix</keyword>
<keyword evidence="9" id="KW-1185">Reference proteome</keyword>
<proteinExistence type="predicted"/>
<keyword evidence="2" id="KW-1003">Cell membrane</keyword>
<feature type="transmembrane region" description="Helical" evidence="6">
    <location>
        <begin position="508"/>
        <end position="527"/>
    </location>
</feature>
<feature type="transmembrane region" description="Helical" evidence="6">
    <location>
        <begin position="12"/>
        <end position="40"/>
    </location>
</feature>
<dbReference type="GO" id="GO:0005886">
    <property type="term" value="C:plasma membrane"/>
    <property type="evidence" value="ECO:0007669"/>
    <property type="project" value="UniProtKB-SubCell"/>
</dbReference>
<evidence type="ECO:0000256" key="2">
    <source>
        <dbReference type="ARBA" id="ARBA00022475"/>
    </source>
</evidence>
<evidence type="ECO:0000256" key="5">
    <source>
        <dbReference type="ARBA" id="ARBA00023136"/>
    </source>
</evidence>
<evidence type="ECO:0000256" key="3">
    <source>
        <dbReference type="ARBA" id="ARBA00022692"/>
    </source>
</evidence>
<organism evidence="8 9">
    <name type="scientific">Fervidobacterium thailandense</name>
    <dbReference type="NCBI Taxonomy" id="1008305"/>
    <lineage>
        <taxon>Bacteria</taxon>
        <taxon>Thermotogati</taxon>
        <taxon>Thermotogota</taxon>
        <taxon>Thermotogae</taxon>
        <taxon>Thermotogales</taxon>
        <taxon>Fervidobacteriaceae</taxon>
        <taxon>Fervidobacterium</taxon>
    </lineage>
</organism>
<dbReference type="PANTHER" id="PTHR43478">
    <property type="entry name" value="NA+/H+ ANTIPORTER-RELATED"/>
    <property type="match status" value="1"/>
</dbReference>
<feature type="transmembrane region" description="Helical" evidence="6">
    <location>
        <begin position="485"/>
        <end position="502"/>
    </location>
</feature>
<comment type="caution">
    <text evidence="8">The sequence shown here is derived from an EMBL/GenBank/DDBJ whole genome shotgun (WGS) entry which is preliminary data.</text>
</comment>
<feature type="transmembrane region" description="Helical" evidence="6">
    <location>
        <begin position="145"/>
        <end position="167"/>
    </location>
</feature>
<protein>
    <submittedName>
        <fullName evidence="8">Sodium:proton antiporter</fullName>
    </submittedName>
</protein>
<feature type="transmembrane region" description="Helical" evidence="6">
    <location>
        <begin position="103"/>
        <end position="124"/>
    </location>
</feature>
<dbReference type="InterPro" id="IPR018461">
    <property type="entry name" value="Na/H_Antiport_NhaC-like_C"/>
</dbReference>
<accession>A0A1E3G0Z2</accession>
<dbReference type="EMBL" id="LWAF01000015">
    <property type="protein sequence ID" value="ODN29919.1"/>
    <property type="molecule type" value="Genomic_DNA"/>
</dbReference>
<dbReference type="RefSeq" id="WP_069293714.1">
    <property type="nucleotide sequence ID" value="NZ_CP140110.1"/>
</dbReference>
<name>A0A1E3G0Z2_9BACT</name>
<sequence length="535" mass="58533">MEHLGILSLLPPVLIIFLALVTKEVIFSLFTGIFFGYLLISNWNPLIAMIKLTDGIATVLSDSWNIRIILFTTLLAAMVGLFQATGAAKAFGSWMARKVKSRVGTLIVTWLFGIFIFFDDYFNCLTIGTVMRPVTDEQKISRAKLAYIIDSTTAPMAILAPVSTWVVTIMSVIKNSEGFSKLSMSEFIFFLLVIPINLYAILAILMVFMTIIRGDWGPMKESESWALSDKGLFNPKYGQPIGQISEEMSHKAKPFDMVVPLVVFVTLAILFFPITAYLDAIDGEKVKTFWEATKTMTFWEAFVNTDSSKAFSYAAVFSIVFTSLYFMLRRVLTIQEVGNGIIIGIKSLVPALVILSLAWTVGNMIKNPVEEGGLGLAKYLSHVVSSGHFPAWLLPFIAFLISSAISFSTGTSWGTFTIMIPIVMPIAVTLAEKFGINSVNLATISIGAVLGGSVFGDHCSPISDTTILSSTGAGCPHIEHVVTQIPYAVFVMVVSAIGYLVAGITTNVVIGLVTATITFFVGYELVLRYTRKFAK</sequence>
<dbReference type="Pfam" id="PF03553">
    <property type="entry name" value="Na_H_antiporter"/>
    <property type="match status" value="1"/>
</dbReference>
<dbReference type="PANTHER" id="PTHR43478:SF1">
    <property type="entry name" value="NA+_H+ ANTIPORTER NHAC-LIKE C-TERMINAL DOMAIN-CONTAINING PROTEIN"/>
    <property type="match status" value="1"/>
</dbReference>
<feature type="transmembrane region" description="Helical" evidence="6">
    <location>
        <begin position="258"/>
        <end position="278"/>
    </location>
</feature>
<keyword evidence="3 6" id="KW-0812">Transmembrane</keyword>
<evidence type="ECO:0000313" key="9">
    <source>
        <dbReference type="Proteomes" id="UP000094570"/>
    </source>
</evidence>
<evidence type="ECO:0000256" key="1">
    <source>
        <dbReference type="ARBA" id="ARBA00004651"/>
    </source>
</evidence>
<feature type="transmembrane region" description="Helical" evidence="6">
    <location>
        <begin position="310"/>
        <end position="328"/>
    </location>
</feature>
<gene>
    <name evidence="8" type="ORF">A4H02_08295</name>
</gene>
<dbReference type="Proteomes" id="UP000094570">
    <property type="component" value="Unassembled WGS sequence"/>
</dbReference>
<dbReference type="OrthoDB" id="9762978at2"/>